<dbReference type="SMART" id="SM00369">
    <property type="entry name" value="LRR_TYP"/>
    <property type="match status" value="9"/>
</dbReference>
<evidence type="ECO:0000256" key="4">
    <source>
        <dbReference type="SAM" id="Phobius"/>
    </source>
</evidence>
<dbReference type="Proteomes" id="UP000504634">
    <property type="component" value="Unplaced"/>
</dbReference>
<gene>
    <name evidence="7" type="primary">LOC115620964</name>
</gene>
<dbReference type="PANTHER" id="PTHR24366">
    <property type="entry name" value="IG(IMMUNOGLOBULIN) AND LRR(LEUCINE RICH REPEAT) DOMAINS"/>
    <property type="match status" value="1"/>
</dbReference>
<keyword evidence="4" id="KW-1133">Transmembrane helix</keyword>
<protein>
    <submittedName>
        <fullName evidence="7">Leucine-rich repeat-containing protein let-4-like</fullName>
    </submittedName>
</protein>
<dbReference type="PRINTS" id="PR00019">
    <property type="entry name" value="LEURICHRPT"/>
</dbReference>
<keyword evidence="2" id="KW-0677">Repeat</keyword>
<feature type="signal peptide" evidence="5">
    <location>
        <begin position="1"/>
        <end position="20"/>
    </location>
</feature>
<organism evidence="6 7">
    <name type="scientific">Drosophila lebanonensis</name>
    <name type="common">Fruit fly</name>
    <name type="synonym">Scaptodrosophila lebanonensis</name>
    <dbReference type="NCBI Taxonomy" id="7225"/>
    <lineage>
        <taxon>Eukaryota</taxon>
        <taxon>Metazoa</taxon>
        <taxon>Ecdysozoa</taxon>
        <taxon>Arthropoda</taxon>
        <taxon>Hexapoda</taxon>
        <taxon>Insecta</taxon>
        <taxon>Pterygota</taxon>
        <taxon>Neoptera</taxon>
        <taxon>Endopterygota</taxon>
        <taxon>Diptera</taxon>
        <taxon>Brachycera</taxon>
        <taxon>Muscomorpha</taxon>
        <taxon>Ephydroidea</taxon>
        <taxon>Drosophilidae</taxon>
        <taxon>Scaptodrosophila</taxon>
    </lineage>
</organism>
<keyword evidence="5" id="KW-0732">Signal</keyword>
<keyword evidence="4" id="KW-0472">Membrane</keyword>
<dbReference type="RefSeq" id="XP_030370345.1">
    <property type="nucleotide sequence ID" value="XM_030514485.1"/>
</dbReference>
<accession>A0A6J2T4Y8</accession>
<keyword evidence="4" id="KW-0812">Transmembrane</keyword>
<feature type="transmembrane region" description="Helical" evidence="4">
    <location>
        <begin position="497"/>
        <end position="518"/>
    </location>
</feature>
<proteinExistence type="predicted"/>
<evidence type="ECO:0000256" key="2">
    <source>
        <dbReference type="ARBA" id="ARBA00022737"/>
    </source>
</evidence>
<dbReference type="Pfam" id="PF13855">
    <property type="entry name" value="LRR_8"/>
    <property type="match status" value="3"/>
</dbReference>
<evidence type="ECO:0000256" key="5">
    <source>
        <dbReference type="SAM" id="SignalP"/>
    </source>
</evidence>
<dbReference type="PROSITE" id="PS51450">
    <property type="entry name" value="LRR"/>
    <property type="match status" value="2"/>
</dbReference>
<dbReference type="AlphaFoldDB" id="A0A6J2T4Y8"/>
<evidence type="ECO:0000313" key="7">
    <source>
        <dbReference type="RefSeq" id="XP_030370345.1"/>
    </source>
</evidence>
<dbReference type="Gene3D" id="3.80.10.10">
    <property type="entry name" value="Ribonuclease Inhibitor"/>
    <property type="match status" value="2"/>
</dbReference>
<name>A0A6J2T4Y8_DROLE</name>
<dbReference type="SUPFAM" id="SSF52058">
    <property type="entry name" value="L domain-like"/>
    <property type="match status" value="1"/>
</dbReference>
<reference evidence="7" key="1">
    <citation type="submission" date="2025-08" db="UniProtKB">
        <authorList>
            <consortium name="RefSeq"/>
        </authorList>
    </citation>
    <scope>IDENTIFICATION</scope>
    <source>
        <strain evidence="7">11010-0011.00</strain>
        <tissue evidence="7">Whole body</tissue>
    </source>
</reference>
<keyword evidence="6" id="KW-1185">Reference proteome</keyword>
<dbReference type="InterPro" id="IPR032675">
    <property type="entry name" value="LRR_dom_sf"/>
</dbReference>
<feature type="chain" id="PRO_5026869856" evidence="5">
    <location>
        <begin position="21"/>
        <end position="568"/>
    </location>
</feature>
<keyword evidence="1" id="KW-0433">Leucine-rich repeat</keyword>
<evidence type="ECO:0000256" key="3">
    <source>
        <dbReference type="SAM" id="MobiDB-lite"/>
    </source>
</evidence>
<feature type="region of interest" description="Disordered" evidence="3">
    <location>
        <begin position="537"/>
        <end position="568"/>
    </location>
</feature>
<dbReference type="OrthoDB" id="2013775at2759"/>
<evidence type="ECO:0000313" key="6">
    <source>
        <dbReference type="Proteomes" id="UP000504634"/>
    </source>
</evidence>
<dbReference type="GeneID" id="115620964"/>
<sequence length="568" mass="64077">MISFYWLLLALPACCRMVAAAEESTIGKLNLTASCPNVYCSIAGQSRTPAGPVTVVNSSVPHLKELVFRNYIMRSIPVQAMRMAPNLSAFLMQNCAIYRVNPEDFNHARQLKQLVLQRNHISHLTEKLFELLPELELLELGYNIIHTVHKQAFVGLASLQVLGLQGNGIRTLMDGAFAPLKELQHLDLSGNELEKLNSTAFAQNTKLETLLLSGNRFVEFKPYALTSVPHLRLLDVSNCNTLPELHVQSVDTLLAEGSGLQRLVIAGSVIKLHAGNNELTQLSISDKRSVLELDLHTNLLKEVGKLLDGMLNLQRLDLSKNSIDELRAPNGSQFLILPSLEYLNLASNQLRSITPENFLLLGGLQHLDLSFNHLLPLTVHNLEPLINLQRLYIEGNRLHEFDYELFHRQHAHLKELGLCDNEWEFAFMRKMVTYLSDRGVHLPARFVRRQEDANGTLTPKFVHQLFAEDHQLEAGTSRTKFPAGVASIHPYWTKRDILAFATLIVVFAILLLQLIRILQEEGCWTRCQMRSWLGRTRRRPAAQSNGSQQGGPRPRRLNEEDSELSSSE</sequence>
<dbReference type="InterPro" id="IPR003591">
    <property type="entry name" value="Leu-rich_rpt_typical-subtyp"/>
</dbReference>
<evidence type="ECO:0000256" key="1">
    <source>
        <dbReference type="ARBA" id="ARBA00022614"/>
    </source>
</evidence>
<dbReference type="InterPro" id="IPR001611">
    <property type="entry name" value="Leu-rich_rpt"/>
</dbReference>
<dbReference type="PANTHER" id="PTHR24366:SF96">
    <property type="entry name" value="LEUCINE RICH REPEAT CONTAINING 53"/>
    <property type="match status" value="1"/>
</dbReference>